<keyword evidence="3" id="KW-1185">Reference proteome</keyword>
<name>A0AA39QHF0_9AGAR</name>
<comment type="caution">
    <text evidence="2">The sequence shown here is derived from an EMBL/GenBank/DDBJ whole genome shotgun (WGS) entry which is preliminary data.</text>
</comment>
<proteinExistence type="predicted"/>
<dbReference type="AlphaFoldDB" id="A0AA39QHF0"/>
<keyword evidence="1" id="KW-1133">Transmembrane helix</keyword>
<keyword evidence="1" id="KW-0812">Transmembrane</keyword>
<protein>
    <submittedName>
        <fullName evidence="2">Uncharacterized protein</fullName>
    </submittedName>
</protein>
<reference evidence="2" key="1">
    <citation type="submission" date="2023-06" db="EMBL/GenBank/DDBJ databases">
        <authorList>
            <consortium name="Lawrence Berkeley National Laboratory"/>
            <person name="Ahrendt S."/>
            <person name="Sahu N."/>
            <person name="Indic B."/>
            <person name="Wong-Bajracharya J."/>
            <person name="Merenyi Z."/>
            <person name="Ke H.-M."/>
            <person name="Monk M."/>
            <person name="Kocsube S."/>
            <person name="Drula E."/>
            <person name="Lipzen A."/>
            <person name="Balint B."/>
            <person name="Henrissat B."/>
            <person name="Andreopoulos B."/>
            <person name="Martin F.M."/>
            <person name="Harder C.B."/>
            <person name="Rigling D."/>
            <person name="Ford K.L."/>
            <person name="Foster G.D."/>
            <person name="Pangilinan J."/>
            <person name="Papanicolaou A."/>
            <person name="Barry K."/>
            <person name="LaButti K."/>
            <person name="Viragh M."/>
            <person name="Koriabine M."/>
            <person name="Yan M."/>
            <person name="Riley R."/>
            <person name="Champramary S."/>
            <person name="Plett K.L."/>
            <person name="Tsai I.J."/>
            <person name="Slot J."/>
            <person name="Sipos G."/>
            <person name="Plett J."/>
            <person name="Nagy L.G."/>
            <person name="Grigoriev I.V."/>
        </authorList>
    </citation>
    <scope>NUCLEOTIDE SEQUENCE</scope>
    <source>
        <strain evidence="2">HWK02</strain>
    </source>
</reference>
<evidence type="ECO:0000313" key="2">
    <source>
        <dbReference type="EMBL" id="KAK0502359.1"/>
    </source>
</evidence>
<dbReference type="Proteomes" id="UP001175228">
    <property type="component" value="Unassembled WGS sequence"/>
</dbReference>
<keyword evidence="1" id="KW-0472">Membrane</keyword>
<gene>
    <name evidence="2" type="ORF">EDD18DRAFT_688764</name>
</gene>
<sequence length="153" mass="17210">MPHDSSPFVAARCAHRRKKHFSIFPFFPFPSLFLLFFTLPSTRSRPRRISRPQLAAQGFRLSYYGLPPLRNGDDPLFCHLDDDESNGSSLLKSSSVLVVDIRAPVARYGRQTGEIRRVLVSQRTIGDGGQYFMLHVGVGSHPSPDIIPFSPVR</sequence>
<evidence type="ECO:0000313" key="3">
    <source>
        <dbReference type="Proteomes" id="UP001175228"/>
    </source>
</evidence>
<dbReference type="EMBL" id="JAUEPU010000005">
    <property type="protein sequence ID" value="KAK0502359.1"/>
    <property type="molecule type" value="Genomic_DNA"/>
</dbReference>
<accession>A0AA39QHF0</accession>
<organism evidence="2 3">
    <name type="scientific">Armillaria luteobubalina</name>
    <dbReference type="NCBI Taxonomy" id="153913"/>
    <lineage>
        <taxon>Eukaryota</taxon>
        <taxon>Fungi</taxon>
        <taxon>Dikarya</taxon>
        <taxon>Basidiomycota</taxon>
        <taxon>Agaricomycotina</taxon>
        <taxon>Agaricomycetes</taxon>
        <taxon>Agaricomycetidae</taxon>
        <taxon>Agaricales</taxon>
        <taxon>Marasmiineae</taxon>
        <taxon>Physalacriaceae</taxon>
        <taxon>Armillaria</taxon>
    </lineage>
</organism>
<feature type="transmembrane region" description="Helical" evidence="1">
    <location>
        <begin position="20"/>
        <end position="39"/>
    </location>
</feature>
<evidence type="ECO:0000256" key="1">
    <source>
        <dbReference type="SAM" id="Phobius"/>
    </source>
</evidence>